<dbReference type="EMBL" id="BNDW01000068">
    <property type="protein sequence ID" value="GHI25175.1"/>
    <property type="molecule type" value="Genomic_DNA"/>
</dbReference>
<keyword evidence="2" id="KW-1185">Reference proteome</keyword>
<dbReference type="InterPro" id="IPR045677">
    <property type="entry name" value="DUF6197"/>
</dbReference>
<dbReference type="Proteomes" id="UP001052739">
    <property type="component" value="Unassembled WGS sequence"/>
</dbReference>
<evidence type="ECO:0000313" key="1">
    <source>
        <dbReference type="EMBL" id="GHI25175.1"/>
    </source>
</evidence>
<gene>
    <name evidence="1" type="ORF">Shyd_65460</name>
</gene>
<organism evidence="1 2">
    <name type="scientific">Streptomyces hydrogenans</name>
    <dbReference type="NCBI Taxonomy" id="1873719"/>
    <lineage>
        <taxon>Bacteria</taxon>
        <taxon>Bacillati</taxon>
        <taxon>Actinomycetota</taxon>
        <taxon>Actinomycetes</taxon>
        <taxon>Kitasatosporales</taxon>
        <taxon>Streptomycetaceae</taxon>
        <taxon>Streptomyces</taxon>
    </lineage>
</organism>
<evidence type="ECO:0000313" key="2">
    <source>
        <dbReference type="Proteomes" id="UP001052739"/>
    </source>
</evidence>
<protein>
    <submittedName>
        <fullName evidence="1">Uncharacterized protein</fullName>
    </submittedName>
</protein>
<dbReference type="Pfam" id="PF19698">
    <property type="entry name" value="DUF6197"/>
    <property type="match status" value="1"/>
</dbReference>
<comment type="caution">
    <text evidence="1">The sequence shown here is derived from an EMBL/GenBank/DDBJ whole genome shotgun (WGS) entry which is preliminary data.</text>
</comment>
<accession>A0ABQ3PJH5</accession>
<proteinExistence type="predicted"/>
<name>A0ABQ3PJH5_9ACTN</name>
<sequence length="118" mass="13474">MPEIDKAQVYRKAAEVIVRDGKWRGSLTQQGDCAWDLRNPALKVCALGACARAEYELYGTLPEERGTNTYEAYAFKVAELRKHGTYYREIYYVSDDLRYDAEDIALLLKKRADEVDAG</sequence>
<dbReference type="RefSeq" id="WP_190222803.1">
    <property type="nucleotide sequence ID" value="NZ_BNBS01000020.1"/>
</dbReference>
<reference evidence="1" key="1">
    <citation type="submission" date="2024-05" db="EMBL/GenBank/DDBJ databases">
        <title>Whole genome shotgun sequence of Streptomyces hydrogenans NBRC 13475.</title>
        <authorList>
            <person name="Komaki H."/>
            <person name="Tamura T."/>
        </authorList>
    </citation>
    <scope>NUCLEOTIDE SEQUENCE</scope>
    <source>
        <strain evidence="1">NBRC 13475</strain>
    </source>
</reference>